<organism evidence="2 3">
    <name type="scientific">Pneumocystis wakefieldiae</name>
    <dbReference type="NCBI Taxonomy" id="38082"/>
    <lineage>
        <taxon>Eukaryota</taxon>
        <taxon>Fungi</taxon>
        <taxon>Dikarya</taxon>
        <taxon>Ascomycota</taxon>
        <taxon>Taphrinomycotina</taxon>
        <taxon>Pneumocystomycetes</taxon>
        <taxon>Pneumocystaceae</taxon>
        <taxon>Pneumocystis</taxon>
    </lineage>
</organism>
<dbReference type="EMBL" id="CP054534">
    <property type="protein sequence ID" value="QSL64567.1"/>
    <property type="molecule type" value="Genomic_DNA"/>
</dbReference>
<evidence type="ECO:0000256" key="1">
    <source>
        <dbReference type="ARBA" id="ARBA00025758"/>
    </source>
</evidence>
<dbReference type="Pfam" id="PF04938">
    <property type="entry name" value="SIP1"/>
    <property type="match status" value="1"/>
</dbReference>
<protein>
    <recommendedName>
        <fullName evidence="4">Survival motor neuron interacting protein 1</fullName>
    </recommendedName>
</protein>
<dbReference type="PANTHER" id="PTHR12794:SF0">
    <property type="entry name" value="GEM-ASSOCIATED PROTEIN 2"/>
    <property type="match status" value="1"/>
</dbReference>
<dbReference type="InterPro" id="IPR035426">
    <property type="entry name" value="Gemin2/Brr1"/>
</dbReference>
<dbReference type="GO" id="GO:0032797">
    <property type="term" value="C:SMN complex"/>
    <property type="evidence" value="ECO:0007669"/>
    <property type="project" value="TreeGrafter"/>
</dbReference>
<evidence type="ECO:0000313" key="2">
    <source>
        <dbReference type="EMBL" id="QSL64567.1"/>
    </source>
</evidence>
<gene>
    <name evidence="2" type="ORF">MERGE_001868</name>
</gene>
<name>A0A899G7M7_9ASCO</name>
<evidence type="ECO:0008006" key="4">
    <source>
        <dbReference type="Google" id="ProtNLM"/>
    </source>
</evidence>
<evidence type="ECO:0000313" key="3">
    <source>
        <dbReference type="Proteomes" id="UP000663699"/>
    </source>
</evidence>
<accession>A0A899G7M7</accession>
<dbReference type="GO" id="GO:0005634">
    <property type="term" value="C:nucleus"/>
    <property type="evidence" value="ECO:0007669"/>
    <property type="project" value="TreeGrafter"/>
</dbReference>
<dbReference type="Proteomes" id="UP000663699">
    <property type="component" value="Chromosome 3"/>
</dbReference>
<dbReference type="GO" id="GO:0000387">
    <property type="term" value="P:spliceosomal snRNP assembly"/>
    <property type="evidence" value="ECO:0007669"/>
    <property type="project" value="InterPro"/>
</dbReference>
<sequence>MVISGPVDVETNQRGVFPELLELGESSDSDDSLPLDGVSYLKKVRIEAKHRPVVKSVEAPPTTTITQILEPRISNRTEQIYSSVWEGKFLERFIKLRKNFNLQKKPVLLGLLPKNKAEWHQLIMDELKPPTISLLNSIDQGTALNLLKWNTKWFSCNSSKQQITWIFFLLIKLDMVMTSDELSILRELCKKCLFLRNSKKNLPLHIQSNIDMVISVVGNIFGQKDLLLNKL</sequence>
<keyword evidence="3" id="KW-1185">Reference proteome</keyword>
<proteinExistence type="inferred from homology"/>
<dbReference type="OrthoDB" id="428895at2759"/>
<dbReference type="AlphaFoldDB" id="A0A899G7M7"/>
<dbReference type="Gene3D" id="1.20.58.1070">
    <property type="match status" value="1"/>
</dbReference>
<reference evidence="2" key="1">
    <citation type="submission" date="2020-06" db="EMBL/GenBank/DDBJ databases">
        <title>Genomes of multiple members of Pneumocystis genus reveal paths to human pathogen Pneumocystis jirovecii.</title>
        <authorList>
            <person name="Cisse O.H."/>
            <person name="Ma L."/>
            <person name="Dekker J."/>
            <person name="Khil P."/>
            <person name="Jo J."/>
            <person name="Brenchley J."/>
            <person name="Blair R."/>
            <person name="Pahar B."/>
            <person name="Chabe M."/>
            <person name="Van Rompay K.A."/>
            <person name="Keesler R."/>
            <person name="Sukura A."/>
            <person name="Hirsch V."/>
            <person name="Kutty G."/>
            <person name="Liu Y."/>
            <person name="Peng L."/>
            <person name="Chen J."/>
            <person name="Song J."/>
            <person name="Weissenbacher-Lang C."/>
            <person name="Xu J."/>
            <person name="Upham N.S."/>
            <person name="Stajich J.E."/>
            <person name="Cuomo C.A."/>
            <person name="Cushion M.T."/>
            <person name="Kovacs J.A."/>
        </authorList>
    </citation>
    <scope>NUCLEOTIDE SEQUENCE</scope>
    <source>
        <strain evidence="2">2A</strain>
    </source>
</reference>
<comment type="similarity">
    <text evidence="1">Belongs to the gemin-2 family.</text>
</comment>
<dbReference type="PANTHER" id="PTHR12794">
    <property type="entry name" value="GEMIN2"/>
    <property type="match status" value="1"/>
</dbReference>